<dbReference type="PANTHER" id="PTHR12565:SF184">
    <property type="entry name" value="BHLH TRANSCRIPTION FACTOR"/>
    <property type="match status" value="1"/>
</dbReference>
<gene>
    <name evidence="8" type="ORF">ZIOFF_052534</name>
</gene>
<dbReference type="InterPro" id="IPR024097">
    <property type="entry name" value="bHLH_ZIP_TF"/>
</dbReference>
<sequence>MDQKSVDHVRGLWSSPMAEAALLLAMNKPPHAGMAWSTHPNASHFASGSAFAARRAAGLPSLDPSSEIDIDMADQDRSTSPQGLAAKKRKRNSEKSKENGDTTQESDGKQAEAAAKEDYIHVRARRGQATNSHSLAERVRREKISQRMKFLQELVPGCSKVTGKAVMLDEIINYVQSLQRQVEFLSMKLSAVNPRMDLSTADWFHRSQSGPSSPAIGSHAKVHPSQSGLSAMSVRLDSVPNAWEEQLQSVMQMANCFSNNPQQPRTQ</sequence>
<evidence type="ECO:0000313" key="8">
    <source>
        <dbReference type="EMBL" id="KAG6491198.1"/>
    </source>
</evidence>
<evidence type="ECO:0000256" key="3">
    <source>
        <dbReference type="ARBA" id="ARBA00023015"/>
    </source>
</evidence>
<dbReference type="AlphaFoldDB" id="A0A8J5FPC3"/>
<dbReference type="SMART" id="SM00353">
    <property type="entry name" value="HLH"/>
    <property type="match status" value="1"/>
</dbReference>
<evidence type="ECO:0000259" key="7">
    <source>
        <dbReference type="PROSITE" id="PS50888"/>
    </source>
</evidence>
<dbReference type="PROSITE" id="PS50888">
    <property type="entry name" value="BHLH"/>
    <property type="match status" value="1"/>
</dbReference>
<evidence type="ECO:0000256" key="4">
    <source>
        <dbReference type="ARBA" id="ARBA00023163"/>
    </source>
</evidence>
<keyword evidence="4" id="KW-0804">Transcription</keyword>
<evidence type="ECO:0000256" key="2">
    <source>
        <dbReference type="ARBA" id="ARBA00005510"/>
    </source>
</evidence>
<feature type="domain" description="BHLH" evidence="7">
    <location>
        <begin position="128"/>
        <end position="178"/>
    </location>
</feature>
<dbReference type="Proteomes" id="UP000734854">
    <property type="component" value="Unassembled WGS sequence"/>
</dbReference>
<comment type="similarity">
    <text evidence="2">Belongs to the bHLH protein family.</text>
</comment>
<dbReference type="CDD" id="cd18919">
    <property type="entry name" value="bHLH_AtBPE_like"/>
    <property type="match status" value="1"/>
</dbReference>
<dbReference type="EMBL" id="JACMSC010000014">
    <property type="protein sequence ID" value="KAG6491198.1"/>
    <property type="molecule type" value="Genomic_DNA"/>
</dbReference>
<name>A0A8J5FPC3_ZINOF</name>
<protein>
    <recommendedName>
        <fullName evidence="7">BHLH domain-containing protein</fullName>
    </recommendedName>
</protein>
<comment type="subcellular location">
    <subcellularLocation>
        <location evidence="1">Nucleus</location>
    </subcellularLocation>
</comment>
<dbReference type="InterPro" id="IPR011598">
    <property type="entry name" value="bHLH_dom"/>
</dbReference>
<accession>A0A8J5FPC3</accession>
<evidence type="ECO:0000256" key="5">
    <source>
        <dbReference type="ARBA" id="ARBA00023242"/>
    </source>
</evidence>
<keyword evidence="9" id="KW-1185">Reference proteome</keyword>
<feature type="compositionally biased region" description="Basic and acidic residues" evidence="6">
    <location>
        <begin position="93"/>
        <end position="114"/>
    </location>
</feature>
<dbReference type="GO" id="GO:0003700">
    <property type="term" value="F:DNA-binding transcription factor activity"/>
    <property type="evidence" value="ECO:0007669"/>
    <property type="project" value="TreeGrafter"/>
</dbReference>
<dbReference type="GO" id="GO:0005634">
    <property type="term" value="C:nucleus"/>
    <property type="evidence" value="ECO:0007669"/>
    <property type="project" value="UniProtKB-SubCell"/>
</dbReference>
<evidence type="ECO:0000256" key="1">
    <source>
        <dbReference type="ARBA" id="ARBA00004123"/>
    </source>
</evidence>
<dbReference type="FunFam" id="4.10.280.10:FF:000002">
    <property type="entry name" value="Basic helix-loop-helix transcription factor"/>
    <property type="match status" value="1"/>
</dbReference>
<dbReference type="PANTHER" id="PTHR12565">
    <property type="entry name" value="STEROL REGULATORY ELEMENT-BINDING PROTEIN"/>
    <property type="match status" value="1"/>
</dbReference>
<organism evidence="8 9">
    <name type="scientific">Zingiber officinale</name>
    <name type="common">Ginger</name>
    <name type="synonym">Amomum zingiber</name>
    <dbReference type="NCBI Taxonomy" id="94328"/>
    <lineage>
        <taxon>Eukaryota</taxon>
        <taxon>Viridiplantae</taxon>
        <taxon>Streptophyta</taxon>
        <taxon>Embryophyta</taxon>
        <taxon>Tracheophyta</taxon>
        <taxon>Spermatophyta</taxon>
        <taxon>Magnoliopsida</taxon>
        <taxon>Liliopsida</taxon>
        <taxon>Zingiberales</taxon>
        <taxon>Zingiberaceae</taxon>
        <taxon>Zingiber</taxon>
    </lineage>
</organism>
<evidence type="ECO:0000256" key="6">
    <source>
        <dbReference type="SAM" id="MobiDB-lite"/>
    </source>
</evidence>
<keyword evidence="3" id="KW-0805">Transcription regulation</keyword>
<comment type="caution">
    <text evidence="8">The sequence shown here is derived from an EMBL/GenBank/DDBJ whole genome shotgun (WGS) entry which is preliminary data.</text>
</comment>
<evidence type="ECO:0000313" key="9">
    <source>
        <dbReference type="Proteomes" id="UP000734854"/>
    </source>
</evidence>
<proteinExistence type="inferred from homology"/>
<reference evidence="8 9" key="1">
    <citation type="submission" date="2020-08" db="EMBL/GenBank/DDBJ databases">
        <title>Plant Genome Project.</title>
        <authorList>
            <person name="Zhang R.-G."/>
        </authorList>
    </citation>
    <scope>NUCLEOTIDE SEQUENCE [LARGE SCALE GENOMIC DNA]</scope>
    <source>
        <tissue evidence="8">Rhizome</tissue>
    </source>
</reference>
<feature type="region of interest" description="Disordered" evidence="6">
    <location>
        <begin position="62"/>
        <end position="114"/>
    </location>
</feature>
<dbReference type="GO" id="GO:0046983">
    <property type="term" value="F:protein dimerization activity"/>
    <property type="evidence" value="ECO:0007669"/>
    <property type="project" value="InterPro"/>
</dbReference>
<keyword evidence="5" id="KW-0539">Nucleus</keyword>
<dbReference type="Pfam" id="PF00010">
    <property type="entry name" value="HLH"/>
    <property type="match status" value="1"/>
</dbReference>